<keyword evidence="1" id="KW-0802">TPR repeat</keyword>
<dbReference type="EMBL" id="JBAMIC010000011">
    <property type="protein sequence ID" value="KAK7100916.1"/>
    <property type="molecule type" value="Genomic_DNA"/>
</dbReference>
<evidence type="ECO:0000256" key="1">
    <source>
        <dbReference type="PROSITE-ProRule" id="PRU00339"/>
    </source>
</evidence>
<protein>
    <recommendedName>
        <fullName evidence="5">Tetratricopeptide repeat protein 33</fullName>
    </recommendedName>
</protein>
<evidence type="ECO:0000313" key="4">
    <source>
        <dbReference type="Proteomes" id="UP001374579"/>
    </source>
</evidence>
<dbReference type="InterPro" id="IPR052658">
    <property type="entry name" value="TPR-containing"/>
</dbReference>
<keyword evidence="4" id="KW-1185">Reference proteome</keyword>
<feature type="compositionally biased region" description="Basic and acidic residues" evidence="2">
    <location>
        <begin position="234"/>
        <end position="243"/>
    </location>
</feature>
<dbReference type="AlphaFoldDB" id="A0AAN9B7U0"/>
<dbReference type="PROSITE" id="PS50005">
    <property type="entry name" value="TPR"/>
    <property type="match status" value="1"/>
</dbReference>
<dbReference type="InterPro" id="IPR019734">
    <property type="entry name" value="TPR_rpt"/>
</dbReference>
<sequence>MTTFGWKRKAGSGVVRNASQAFEQESKDEDLDNEVTRGEVDWLTLAPKKRMISLEDAKAKSERLREEGSILAHAERYWEAIKKWDEALLLTPSDSKMLEMKAQALMSVGEVFPAVQTAQQAVKADPTWWEARQTLGRAQLNLGEVKMAVRSFSKAVMLNPADKELWEDDLFWACSVRDRMTTVKSTDIATTSKPSSVSVSVVADSVSSDSEEEAASKSSGSVVLRTSVSAGEDQVERDAEETKKVLRVPPNYVHLRG</sequence>
<dbReference type="Gene3D" id="1.25.40.10">
    <property type="entry name" value="Tetratricopeptide repeat domain"/>
    <property type="match status" value="1"/>
</dbReference>
<feature type="repeat" description="TPR" evidence="1">
    <location>
        <begin position="129"/>
        <end position="162"/>
    </location>
</feature>
<dbReference type="PANTHER" id="PTHR15544">
    <property type="entry name" value="OSMOSIS RESPONSIVE FACTOR"/>
    <property type="match status" value="1"/>
</dbReference>
<dbReference type="InterPro" id="IPR011990">
    <property type="entry name" value="TPR-like_helical_dom_sf"/>
</dbReference>
<name>A0AAN9B7U0_9CAEN</name>
<evidence type="ECO:0008006" key="5">
    <source>
        <dbReference type="Google" id="ProtNLM"/>
    </source>
</evidence>
<comment type="caution">
    <text evidence="3">The sequence shown here is derived from an EMBL/GenBank/DDBJ whole genome shotgun (WGS) entry which is preliminary data.</text>
</comment>
<dbReference type="PANTHER" id="PTHR15544:SF0">
    <property type="entry name" value="TETRATRICOPEPTIDE REPEAT PROTEIN 33"/>
    <property type="match status" value="1"/>
</dbReference>
<dbReference type="SUPFAM" id="SSF48452">
    <property type="entry name" value="TPR-like"/>
    <property type="match status" value="1"/>
</dbReference>
<dbReference type="Proteomes" id="UP001374579">
    <property type="component" value="Unassembled WGS sequence"/>
</dbReference>
<reference evidence="3 4" key="1">
    <citation type="submission" date="2024-02" db="EMBL/GenBank/DDBJ databases">
        <title>Chromosome-scale genome assembly of the rough periwinkle Littorina saxatilis.</title>
        <authorList>
            <person name="De Jode A."/>
            <person name="Faria R."/>
            <person name="Formenti G."/>
            <person name="Sims Y."/>
            <person name="Smith T.P."/>
            <person name="Tracey A."/>
            <person name="Wood J.M.D."/>
            <person name="Zagrodzka Z.B."/>
            <person name="Johannesson K."/>
            <person name="Butlin R.K."/>
            <person name="Leder E.H."/>
        </authorList>
    </citation>
    <scope>NUCLEOTIDE SEQUENCE [LARGE SCALE GENOMIC DNA]</scope>
    <source>
        <strain evidence="3">Snail1</strain>
        <tissue evidence="3">Muscle</tissue>
    </source>
</reference>
<evidence type="ECO:0000313" key="3">
    <source>
        <dbReference type="EMBL" id="KAK7100916.1"/>
    </source>
</evidence>
<feature type="region of interest" description="Disordered" evidence="2">
    <location>
        <begin position="208"/>
        <end position="243"/>
    </location>
</feature>
<gene>
    <name evidence="3" type="ORF">V1264_023779</name>
</gene>
<proteinExistence type="predicted"/>
<organism evidence="3 4">
    <name type="scientific">Littorina saxatilis</name>
    <dbReference type="NCBI Taxonomy" id="31220"/>
    <lineage>
        <taxon>Eukaryota</taxon>
        <taxon>Metazoa</taxon>
        <taxon>Spiralia</taxon>
        <taxon>Lophotrochozoa</taxon>
        <taxon>Mollusca</taxon>
        <taxon>Gastropoda</taxon>
        <taxon>Caenogastropoda</taxon>
        <taxon>Littorinimorpha</taxon>
        <taxon>Littorinoidea</taxon>
        <taxon>Littorinidae</taxon>
        <taxon>Littorina</taxon>
    </lineage>
</organism>
<evidence type="ECO:0000256" key="2">
    <source>
        <dbReference type="SAM" id="MobiDB-lite"/>
    </source>
</evidence>
<dbReference type="SMART" id="SM00028">
    <property type="entry name" value="TPR"/>
    <property type="match status" value="3"/>
</dbReference>
<accession>A0AAN9B7U0</accession>